<keyword evidence="2" id="KW-0067">ATP-binding</keyword>
<accession>A0A5C3KW90</accession>
<feature type="domain" description="ABC transporter" evidence="4">
    <location>
        <begin position="414"/>
        <end position="683"/>
    </location>
</feature>
<dbReference type="PANTHER" id="PTHR43394">
    <property type="entry name" value="ATP-DEPENDENT PERMEASE MDL1, MITOCHONDRIAL"/>
    <property type="match status" value="1"/>
</dbReference>
<feature type="region of interest" description="Disordered" evidence="3">
    <location>
        <begin position="1"/>
        <end position="26"/>
    </location>
</feature>
<dbReference type="GO" id="GO:0015421">
    <property type="term" value="F:ABC-type oligopeptide transporter activity"/>
    <property type="evidence" value="ECO:0007669"/>
    <property type="project" value="TreeGrafter"/>
</dbReference>
<evidence type="ECO:0000256" key="1">
    <source>
        <dbReference type="ARBA" id="ARBA00022741"/>
    </source>
</evidence>
<keyword evidence="6" id="KW-1185">Reference proteome</keyword>
<gene>
    <name evidence="5" type="ORF">FA15DRAFT_669485</name>
</gene>
<proteinExistence type="predicted"/>
<evidence type="ECO:0000313" key="6">
    <source>
        <dbReference type="Proteomes" id="UP000307440"/>
    </source>
</evidence>
<dbReference type="SMART" id="SM00382">
    <property type="entry name" value="AAA"/>
    <property type="match status" value="1"/>
</dbReference>
<evidence type="ECO:0000313" key="5">
    <source>
        <dbReference type="EMBL" id="TFK24505.1"/>
    </source>
</evidence>
<dbReference type="AlphaFoldDB" id="A0A5C3KW90"/>
<evidence type="ECO:0000259" key="4">
    <source>
        <dbReference type="PROSITE" id="PS50893"/>
    </source>
</evidence>
<dbReference type="Proteomes" id="UP000307440">
    <property type="component" value="Unassembled WGS sequence"/>
</dbReference>
<dbReference type="SUPFAM" id="SSF52540">
    <property type="entry name" value="P-loop containing nucleoside triphosphate hydrolases"/>
    <property type="match status" value="1"/>
</dbReference>
<sequence>MEAETEKANLKAAEDANGSEEENETTDFKDVVIEESQVGVYRVLVATVKGGFDLYKQFGFVYSALPLLHRLLADVYNQDRVLFTLYIVSRFWGSVENALLMQMSSDLLRTIETGLINREPFLNEVLQSLALRAVCGAVVSFLSWWSERLGTRLKIRVTRHFELYLMKVQLNLDVPTSLDTSSKVSASADSGWDAFSKIIEFLMTVVTALSHLAVIFNAARVSGDPMFLVVCLAKPLFLQSFNRQLWDKACYAFVNNVDYIRMAALKSLSGSEYREDVLNGNLGNWIINEYDKSRQKLGDVDDTYPFFMYERRNNPFHDMFSRILEDLPIMYCGLSAVFNPSRFTISSIAIFQQSSQTLRWTLIEIFTHSDQFRRDVAAIKTLYQASEIKNSVVGGKLAYPVVSEKGVSPPGMGFELRNINFAYPGSKSIEKALISINLKIRAGNVVVIVGGNGSGKSTLLRILSRMYDPSSGEFLIDGNLAKDYTLADLRRATTILSQENKLYPLSLGENIGLGCVESITDMDMVRDAAVMGGAEKVIAKLADGYDTVLDPMIATDSINIPGSDNHPLKQIMNKLDKKINVSGGERQRIVAARSFMRMRSKTIKFVAVDEPSSALDAEGELQLFNQLLEAREGKTLIFVTHRFGHLTKFADMILCMKDGRVAETGRHEELMLLNGEYAKLYKIQADAFNDSPADLSLDSSEVDSLEDANQ</sequence>
<dbReference type="EMBL" id="ML210199">
    <property type="protein sequence ID" value="TFK24505.1"/>
    <property type="molecule type" value="Genomic_DNA"/>
</dbReference>
<evidence type="ECO:0000256" key="2">
    <source>
        <dbReference type="ARBA" id="ARBA00022840"/>
    </source>
</evidence>
<feature type="compositionally biased region" description="Basic and acidic residues" evidence="3">
    <location>
        <begin position="1"/>
        <end position="14"/>
    </location>
</feature>
<protein>
    <submittedName>
        <fullName evidence="5">P-loop containing nucleoside triphosphate hydrolase protein</fullName>
    </submittedName>
</protein>
<dbReference type="PROSITE" id="PS50893">
    <property type="entry name" value="ABC_TRANSPORTER_2"/>
    <property type="match status" value="1"/>
</dbReference>
<dbReference type="InterPro" id="IPR003593">
    <property type="entry name" value="AAA+_ATPase"/>
</dbReference>
<organism evidence="5 6">
    <name type="scientific">Coprinopsis marcescibilis</name>
    <name type="common">Agaric fungus</name>
    <name type="synonym">Psathyrella marcescibilis</name>
    <dbReference type="NCBI Taxonomy" id="230819"/>
    <lineage>
        <taxon>Eukaryota</taxon>
        <taxon>Fungi</taxon>
        <taxon>Dikarya</taxon>
        <taxon>Basidiomycota</taxon>
        <taxon>Agaricomycotina</taxon>
        <taxon>Agaricomycetes</taxon>
        <taxon>Agaricomycetidae</taxon>
        <taxon>Agaricales</taxon>
        <taxon>Agaricineae</taxon>
        <taxon>Psathyrellaceae</taxon>
        <taxon>Coprinopsis</taxon>
    </lineage>
</organism>
<reference evidence="5 6" key="1">
    <citation type="journal article" date="2019" name="Nat. Ecol. Evol.">
        <title>Megaphylogeny resolves global patterns of mushroom evolution.</title>
        <authorList>
            <person name="Varga T."/>
            <person name="Krizsan K."/>
            <person name="Foldi C."/>
            <person name="Dima B."/>
            <person name="Sanchez-Garcia M."/>
            <person name="Sanchez-Ramirez S."/>
            <person name="Szollosi G.J."/>
            <person name="Szarkandi J.G."/>
            <person name="Papp V."/>
            <person name="Albert L."/>
            <person name="Andreopoulos W."/>
            <person name="Angelini C."/>
            <person name="Antonin V."/>
            <person name="Barry K.W."/>
            <person name="Bougher N.L."/>
            <person name="Buchanan P."/>
            <person name="Buyck B."/>
            <person name="Bense V."/>
            <person name="Catcheside P."/>
            <person name="Chovatia M."/>
            <person name="Cooper J."/>
            <person name="Damon W."/>
            <person name="Desjardin D."/>
            <person name="Finy P."/>
            <person name="Geml J."/>
            <person name="Haridas S."/>
            <person name="Hughes K."/>
            <person name="Justo A."/>
            <person name="Karasinski D."/>
            <person name="Kautmanova I."/>
            <person name="Kiss B."/>
            <person name="Kocsube S."/>
            <person name="Kotiranta H."/>
            <person name="LaButti K.M."/>
            <person name="Lechner B.E."/>
            <person name="Liimatainen K."/>
            <person name="Lipzen A."/>
            <person name="Lukacs Z."/>
            <person name="Mihaltcheva S."/>
            <person name="Morgado L.N."/>
            <person name="Niskanen T."/>
            <person name="Noordeloos M.E."/>
            <person name="Ohm R.A."/>
            <person name="Ortiz-Santana B."/>
            <person name="Ovrebo C."/>
            <person name="Racz N."/>
            <person name="Riley R."/>
            <person name="Savchenko A."/>
            <person name="Shiryaev A."/>
            <person name="Soop K."/>
            <person name="Spirin V."/>
            <person name="Szebenyi C."/>
            <person name="Tomsovsky M."/>
            <person name="Tulloss R.E."/>
            <person name="Uehling J."/>
            <person name="Grigoriev I.V."/>
            <person name="Vagvolgyi C."/>
            <person name="Papp T."/>
            <person name="Martin F.M."/>
            <person name="Miettinen O."/>
            <person name="Hibbett D.S."/>
            <person name="Nagy L.G."/>
        </authorList>
    </citation>
    <scope>NUCLEOTIDE SEQUENCE [LARGE SCALE GENOMIC DNA]</scope>
    <source>
        <strain evidence="5 6">CBS 121175</strain>
    </source>
</reference>
<dbReference type="STRING" id="230819.A0A5C3KW90"/>
<dbReference type="InterPro" id="IPR027417">
    <property type="entry name" value="P-loop_NTPase"/>
</dbReference>
<dbReference type="PANTHER" id="PTHR43394:SF1">
    <property type="entry name" value="ATP-BINDING CASSETTE SUB-FAMILY B MEMBER 10, MITOCHONDRIAL"/>
    <property type="match status" value="1"/>
</dbReference>
<dbReference type="Gene3D" id="3.40.50.300">
    <property type="entry name" value="P-loop containing nucleotide triphosphate hydrolases"/>
    <property type="match status" value="1"/>
</dbReference>
<dbReference type="InterPro" id="IPR003439">
    <property type="entry name" value="ABC_transporter-like_ATP-bd"/>
</dbReference>
<keyword evidence="5" id="KW-0378">Hydrolase</keyword>
<dbReference type="OrthoDB" id="6500128at2759"/>
<dbReference type="GO" id="GO:0005524">
    <property type="term" value="F:ATP binding"/>
    <property type="evidence" value="ECO:0007669"/>
    <property type="project" value="UniProtKB-KW"/>
</dbReference>
<keyword evidence="1" id="KW-0547">Nucleotide-binding</keyword>
<dbReference type="Pfam" id="PF00005">
    <property type="entry name" value="ABC_tran"/>
    <property type="match status" value="1"/>
</dbReference>
<dbReference type="GO" id="GO:0016887">
    <property type="term" value="F:ATP hydrolysis activity"/>
    <property type="evidence" value="ECO:0007669"/>
    <property type="project" value="InterPro"/>
</dbReference>
<dbReference type="InterPro" id="IPR039421">
    <property type="entry name" value="Type_1_exporter"/>
</dbReference>
<evidence type="ECO:0000256" key="3">
    <source>
        <dbReference type="SAM" id="MobiDB-lite"/>
    </source>
</evidence>
<name>A0A5C3KW90_COPMA</name>